<accession>A0A8H9R1E8</accession>
<gene>
    <name evidence="1" type="ORF">I9080_003378</name>
</gene>
<comment type="caution">
    <text evidence="1">The sequence shown here is derived from an EMBL/GenBank/DDBJ whole genome shotgun (WGS) entry which is preliminary data.</text>
</comment>
<dbReference type="EMBL" id="DACTCB010000041">
    <property type="protein sequence ID" value="HAT4309516.1"/>
    <property type="molecule type" value="Genomic_DNA"/>
</dbReference>
<organism evidence="1">
    <name type="scientific">Clostridium perfringens</name>
    <dbReference type="NCBI Taxonomy" id="1502"/>
    <lineage>
        <taxon>Bacteria</taxon>
        <taxon>Bacillati</taxon>
        <taxon>Bacillota</taxon>
        <taxon>Clostridia</taxon>
        <taxon>Eubacteriales</taxon>
        <taxon>Clostridiaceae</taxon>
        <taxon>Clostridium</taxon>
    </lineage>
</organism>
<sequence length="132" mass="15517">MNCEKFKEGLVKKFKDNVSIDIKDLAIINIAKCYIKHEDKEKALEEIHSLGIKFRDEEGNTKPLTTQDIDIVINEILNTDLADKFAEKRDKEITKTLKEIDMLQDWDIHFQLALKQQSQLKEIREVLKVIYQ</sequence>
<reference evidence="1" key="2">
    <citation type="submission" date="2020-07" db="EMBL/GenBank/DDBJ databases">
        <authorList>
            <consortium name="NCBI Pathogen Detection Project"/>
        </authorList>
    </citation>
    <scope>NUCLEOTIDE SEQUENCE</scope>
    <source>
        <strain evidence="1">C8</strain>
    </source>
</reference>
<proteinExistence type="predicted"/>
<dbReference type="Proteomes" id="UP000859547">
    <property type="component" value="Unassembled WGS sequence"/>
</dbReference>
<reference evidence="1" key="1">
    <citation type="journal article" date="2018" name="Genome Biol.">
        <title>SKESA: strategic k-mer extension for scrupulous assemblies.</title>
        <authorList>
            <person name="Souvorov A."/>
            <person name="Agarwala R."/>
            <person name="Lipman D.J."/>
        </authorList>
    </citation>
    <scope>NUCLEOTIDE SEQUENCE</scope>
    <source>
        <strain evidence="1">C8</strain>
    </source>
</reference>
<dbReference type="AlphaFoldDB" id="A0A8H9R1E8"/>
<evidence type="ECO:0000313" key="1">
    <source>
        <dbReference type="EMBL" id="HAT4309516.1"/>
    </source>
</evidence>
<name>A0A8H9R1E8_CLOPF</name>
<protein>
    <submittedName>
        <fullName evidence="1">Uncharacterized protein</fullName>
    </submittedName>
</protein>